<dbReference type="InterPro" id="IPR036188">
    <property type="entry name" value="FAD/NAD-bd_sf"/>
</dbReference>
<dbReference type="InterPro" id="IPR039650">
    <property type="entry name" value="HdrA-like"/>
</dbReference>
<dbReference type="EMBL" id="JACXIZ010000030">
    <property type="protein sequence ID" value="MBD2846987.1"/>
    <property type="molecule type" value="Genomic_DNA"/>
</dbReference>
<dbReference type="Gene3D" id="3.50.50.60">
    <property type="entry name" value="FAD/NAD(P)-binding domain"/>
    <property type="match status" value="1"/>
</dbReference>
<name>A0A927BUC8_9BACL</name>
<dbReference type="SUPFAM" id="SSF51905">
    <property type="entry name" value="FAD/NAD(P)-binding domain"/>
    <property type="match status" value="1"/>
</dbReference>
<evidence type="ECO:0000256" key="1">
    <source>
        <dbReference type="ARBA" id="ARBA00022485"/>
    </source>
</evidence>
<dbReference type="RefSeq" id="WP_190919887.1">
    <property type="nucleotide sequence ID" value="NZ_JACXIZ010000030.1"/>
</dbReference>
<dbReference type="PANTHER" id="PTHR43498:SF1">
    <property type="entry name" value="COB--COM HETERODISULFIDE REDUCTASE IRON-SULFUR SUBUNIT A"/>
    <property type="match status" value="1"/>
</dbReference>
<evidence type="ECO:0000256" key="3">
    <source>
        <dbReference type="ARBA" id="ARBA00023002"/>
    </source>
</evidence>
<keyword evidence="3" id="KW-0560">Oxidoreductase</keyword>
<reference evidence="6" key="1">
    <citation type="submission" date="2020-09" db="EMBL/GenBank/DDBJ databases">
        <title>A novel bacterium of genus Paenibacillus, isolated from South China Sea.</title>
        <authorList>
            <person name="Huang H."/>
            <person name="Mo K."/>
            <person name="Hu Y."/>
        </authorList>
    </citation>
    <scope>NUCLEOTIDE SEQUENCE</scope>
    <source>
        <strain evidence="6">IB182496</strain>
    </source>
</reference>
<dbReference type="PRINTS" id="PR00469">
    <property type="entry name" value="PNDRDTASEII"/>
</dbReference>
<dbReference type="GO" id="GO:0046872">
    <property type="term" value="F:metal ion binding"/>
    <property type="evidence" value="ECO:0007669"/>
    <property type="project" value="UniProtKB-KW"/>
</dbReference>
<keyword evidence="5" id="KW-0411">Iron-sulfur</keyword>
<evidence type="ECO:0000256" key="4">
    <source>
        <dbReference type="ARBA" id="ARBA00023004"/>
    </source>
</evidence>
<evidence type="ECO:0000256" key="2">
    <source>
        <dbReference type="ARBA" id="ARBA00022723"/>
    </source>
</evidence>
<dbReference type="Pfam" id="PF12831">
    <property type="entry name" value="FAD_oxidored"/>
    <property type="match status" value="1"/>
</dbReference>
<dbReference type="Proteomes" id="UP000621560">
    <property type="component" value="Unassembled WGS sequence"/>
</dbReference>
<dbReference type="AlphaFoldDB" id="A0A927BUC8"/>
<accession>A0A927BUC8</accession>
<evidence type="ECO:0000313" key="7">
    <source>
        <dbReference type="Proteomes" id="UP000621560"/>
    </source>
</evidence>
<keyword evidence="2" id="KW-0479">Metal-binding</keyword>
<gene>
    <name evidence="6" type="ORF">IDH44_17455</name>
</gene>
<keyword evidence="4" id="KW-0408">Iron</keyword>
<dbReference type="GO" id="GO:0016491">
    <property type="term" value="F:oxidoreductase activity"/>
    <property type="evidence" value="ECO:0007669"/>
    <property type="project" value="UniProtKB-KW"/>
</dbReference>
<evidence type="ECO:0000313" key="6">
    <source>
        <dbReference type="EMBL" id="MBD2846987.1"/>
    </source>
</evidence>
<organism evidence="6 7">
    <name type="scientific">Paenibacillus sabuli</name>
    <dbReference type="NCBI Taxonomy" id="2772509"/>
    <lineage>
        <taxon>Bacteria</taxon>
        <taxon>Bacillati</taxon>
        <taxon>Bacillota</taxon>
        <taxon>Bacilli</taxon>
        <taxon>Bacillales</taxon>
        <taxon>Paenibacillaceae</taxon>
        <taxon>Paenibacillus</taxon>
    </lineage>
</organism>
<protein>
    <submittedName>
        <fullName evidence="6">FAD-dependent oxidoreductase</fullName>
    </submittedName>
</protein>
<proteinExistence type="predicted"/>
<keyword evidence="7" id="KW-1185">Reference proteome</keyword>
<dbReference type="GO" id="GO:0051539">
    <property type="term" value="F:4 iron, 4 sulfur cluster binding"/>
    <property type="evidence" value="ECO:0007669"/>
    <property type="project" value="UniProtKB-KW"/>
</dbReference>
<comment type="caution">
    <text evidence="6">The sequence shown here is derived from an EMBL/GenBank/DDBJ whole genome shotgun (WGS) entry which is preliminary data.</text>
</comment>
<evidence type="ECO:0000256" key="5">
    <source>
        <dbReference type="ARBA" id="ARBA00023014"/>
    </source>
</evidence>
<dbReference type="PANTHER" id="PTHR43498">
    <property type="entry name" value="FERREDOXIN:COB-COM HETERODISULFIDE REDUCTASE SUBUNIT A"/>
    <property type="match status" value="1"/>
</dbReference>
<sequence>MRNQAESKGSIKQPQRDIPVYAEVDVMVAGGGPAGIGAALAAARNGASVLLVEQHGYLGGMATVSQVPAFCPYTDQEKPVIRGIGFEILEDMKRRMEEEFQQTWKDRYDWVPIDSEVLKRLLDEKMADAGVRVLYHTFVGDVVHEAGTVQAAILHNKSGTQAVKAKLYVDATSDADITWHAGGQFAKGGEEGELQPGTMCFVLHNLDRSRFLAQAETSGRDLKHAIHKAKAAGELKVAREWAGISWLNAHTAGFNFGHVFGIDGSDADDLSRGAIEGRALVHHIVQWLKGAVPGFEQACLGQTGEQVGIRETRRIVGDYVVTADDFLDCRSFPDDIARNAYFIDIHMAKPTSGMTMVHLPAGQSHGIPYRAMLPVGIDNVIVAGRAISTDRATQGSTRVMPNCFAMGEAAGTAAALLAQSGRTASRRVDMEALQRQLMRQGAWIGEEAQARLKQTAP</sequence>
<keyword evidence="1" id="KW-0004">4Fe-4S</keyword>